<dbReference type="InterPro" id="IPR045865">
    <property type="entry name" value="ACT-like_dom_sf"/>
</dbReference>
<dbReference type="InterPro" id="IPR043519">
    <property type="entry name" value="NT_sf"/>
</dbReference>
<dbReference type="Gene3D" id="1.10.3210.10">
    <property type="entry name" value="Hypothetical protein af1432"/>
    <property type="match status" value="1"/>
</dbReference>
<comment type="catalytic activity">
    <reaction evidence="4">
        <text>guanosine 3',5'-bis(diphosphate) + H2O = GDP + diphosphate + H(+)</text>
        <dbReference type="Rhea" id="RHEA:14253"/>
        <dbReference type="ChEBI" id="CHEBI:15377"/>
        <dbReference type="ChEBI" id="CHEBI:15378"/>
        <dbReference type="ChEBI" id="CHEBI:33019"/>
        <dbReference type="ChEBI" id="CHEBI:58189"/>
        <dbReference type="ChEBI" id="CHEBI:77828"/>
        <dbReference type="EC" id="3.1.7.2"/>
    </reaction>
</comment>
<dbReference type="SUPFAM" id="SSF81271">
    <property type="entry name" value="TGS-like"/>
    <property type="match status" value="1"/>
</dbReference>
<name>A0ABM5VR97_ECTME</name>
<dbReference type="SUPFAM" id="SSF109604">
    <property type="entry name" value="HD-domain/PDEase-like"/>
    <property type="match status" value="1"/>
</dbReference>
<reference evidence="9 10" key="1">
    <citation type="submission" date="2015-11" db="EMBL/GenBank/DDBJ databases">
        <authorList>
            <person name="Chong T.M."/>
            <person name="Chan K.G."/>
            <person name="Dessaux Y."/>
        </authorList>
    </citation>
    <scope>NUCLEOTIDE SEQUENCE [LARGE SCALE GENOMIC DNA]</scope>
    <source>
        <strain evidence="9 10">S5.2</strain>
    </source>
</reference>
<dbReference type="Pfam" id="PF13291">
    <property type="entry name" value="ACT_4"/>
    <property type="match status" value="1"/>
</dbReference>
<dbReference type="PROSITE" id="PS51671">
    <property type="entry name" value="ACT"/>
    <property type="match status" value="1"/>
</dbReference>
<evidence type="ECO:0000256" key="2">
    <source>
        <dbReference type="ARBA" id="ARBA00024329"/>
    </source>
</evidence>
<evidence type="ECO:0000313" key="9">
    <source>
        <dbReference type="EMBL" id="ALN17266.1"/>
    </source>
</evidence>
<feature type="domain" description="ACT" evidence="6">
    <location>
        <begin position="629"/>
        <end position="703"/>
    </location>
</feature>
<evidence type="ECO:0000259" key="7">
    <source>
        <dbReference type="PROSITE" id="PS51831"/>
    </source>
</evidence>
<dbReference type="Gene3D" id="3.30.70.260">
    <property type="match status" value="1"/>
</dbReference>
<keyword evidence="10" id="KW-1185">Reference proteome</keyword>
<dbReference type="PANTHER" id="PTHR21262:SF36">
    <property type="entry name" value="BIFUNCTIONAL (P)PPGPP SYNTHASE_HYDROLASE SPOT"/>
    <property type="match status" value="1"/>
</dbReference>
<proteinExistence type="inferred from homology"/>
<evidence type="ECO:0000313" key="10">
    <source>
        <dbReference type="Proteomes" id="UP000028530"/>
    </source>
</evidence>
<dbReference type="NCBIfam" id="TIGR00691">
    <property type="entry name" value="spoT_relA"/>
    <property type="match status" value="1"/>
</dbReference>
<keyword evidence="1" id="KW-0378">Hydrolase</keyword>
<comment type="function">
    <text evidence="5">In eubacteria ppGpp (guanosine 3'-diphosphate 5'-diphosphate) is a mediator of the stringent response that coordinates a variety of cellular activities in response to changes in nutritional abundance.</text>
</comment>
<dbReference type="InterPro" id="IPR033655">
    <property type="entry name" value="TGS_RelA/SpoT"/>
</dbReference>
<dbReference type="EMBL" id="CP013124">
    <property type="protein sequence ID" value="ALN17266.1"/>
    <property type="molecule type" value="Genomic_DNA"/>
</dbReference>
<dbReference type="SMART" id="SM00954">
    <property type="entry name" value="RelA_SpoT"/>
    <property type="match status" value="1"/>
</dbReference>
<evidence type="ECO:0000256" key="3">
    <source>
        <dbReference type="ARBA" id="ARBA00024387"/>
    </source>
</evidence>
<dbReference type="CDD" id="cd05399">
    <property type="entry name" value="NT_Rel-Spo_like"/>
    <property type="match status" value="1"/>
</dbReference>
<dbReference type="InterPro" id="IPR012675">
    <property type="entry name" value="Beta-grasp_dom_sf"/>
</dbReference>
<dbReference type="SUPFAM" id="SSF81301">
    <property type="entry name" value="Nucleotidyltransferase"/>
    <property type="match status" value="1"/>
</dbReference>
<sequence length="703" mass="79011">MAGIDALADRLSAYLGHDQVNLVRRAYFYAEQAHDGQRRRSGEAYVTHPLAVASILADMHMDHQSLMAAMLHDVIEDTGIAKEALNAQFGETVAELVDGVSKLTQMNFETKAEAQAENFQKMAMAMARDIRVILVKLADRLHNMRTLDAMPHEKSRRIAKETLEIYAPIANRLGMHNMRVEFEDLGFKAMHPMRSERIRAAVRRARGNRKEIVAKIEESIQMCLQREGMEGEVIGREKHLYSIYQKMRGKRKAFNEIMDVYAFRIIVDKVDTCYRVLGAVHNLYKPLPGRFKDYIAIPKANGYQSLHTTLFGMHGVPIEIQIRTREMEEMANNGIAAHWLYKSNDDEAPKGNHARARQWVKGVLELQQRAGNSLEFIESVKIDLFPDEVYVFTPKGRIMELPKGSTAVDFAYAVHTDVGNTCIACRINRRLAPLSQALESGSTVEIVTAPGARPNPAWLNFVVTGKARTHIRHALKQQRRSESISLGERLLNKVLASFDTHLEKIAPERVQAVLGEYRQEVIEDLLEDIGLGNRMAYVVARRLLAESGDETLPSSEGPLAIRGTEGLVMSYAKCCTPIPGDPIVGYLSAGKGMVVHMESCRNIVDIRHNPEKCIQLNWAKDVTGEFNVELRVELEHQRGLIALLASSVNAADGNIEKISMDERDGRISVVQLVVSVHDRVHLARVIKRLRALKGVMRITRVRA</sequence>
<dbReference type="InterPro" id="IPR007685">
    <property type="entry name" value="RelA_SpoT"/>
</dbReference>
<dbReference type="CDD" id="cd01668">
    <property type="entry name" value="TGS_RSH"/>
    <property type="match status" value="1"/>
</dbReference>
<gene>
    <name evidence="9" type="ORF">DW68_001135</name>
</gene>
<dbReference type="Gene3D" id="3.10.20.30">
    <property type="match status" value="1"/>
</dbReference>
<dbReference type="Proteomes" id="UP000028530">
    <property type="component" value="Chromosome"/>
</dbReference>
<dbReference type="InterPro" id="IPR012676">
    <property type="entry name" value="TGS-like"/>
</dbReference>
<comment type="pathway">
    <text evidence="2">Purine metabolism; ppGpp biosynthesis; ppGpp from GDP: step 1/1.</text>
</comment>
<dbReference type="InterPro" id="IPR045600">
    <property type="entry name" value="RelA/SpoT_AH_RIS"/>
</dbReference>
<dbReference type="Pfam" id="PF04607">
    <property type="entry name" value="RelA_SpoT"/>
    <property type="match status" value="1"/>
</dbReference>
<dbReference type="CDD" id="cd00077">
    <property type="entry name" value="HDc"/>
    <property type="match status" value="1"/>
</dbReference>
<dbReference type="InterPro" id="IPR006674">
    <property type="entry name" value="HD_domain"/>
</dbReference>
<dbReference type="RefSeq" id="WP_017360504.1">
    <property type="nucleotide sequence ID" value="NZ_CP013124.1"/>
</dbReference>
<evidence type="ECO:0000259" key="8">
    <source>
        <dbReference type="PROSITE" id="PS51880"/>
    </source>
</evidence>
<feature type="domain" description="HD" evidence="7">
    <location>
        <begin position="45"/>
        <end position="144"/>
    </location>
</feature>
<dbReference type="InterPro" id="IPR004811">
    <property type="entry name" value="RelA/Spo_fam"/>
</dbReference>
<evidence type="ECO:0000256" key="4">
    <source>
        <dbReference type="ARBA" id="ARBA00047968"/>
    </source>
</evidence>
<accession>A0ABM5VR97</accession>
<dbReference type="NCBIfam" id="NF008303">
    <property type="entry name" value="PRK11092.1"/>
    <property type="match status" value="1"/>
</dbReference>
<evidence type="ECO:0000259" key="6">
    <source>
        <dbReference type="PROSITE" id="PS51671"/>
    </source>
</evidence>
<organism evidence="9 10">
    <name type="scientific">Ectopseudomonas mendocina S5.2</name>
    <dbReference type="NCBI Taxonomy" id="1225174"/>
    <lineage>
        <taxon>Bacteria</taxon>
        <taxon>Pseudomonadati</taxon>
        <taxon>Pseudomonadota</taxon>
        <taxon>Gammaproteobacteria</taxon>
        <taxon>Pseudomonadales</taxon>
        <taxon>Pseudomonadaceae</taxon>
        <taxon>Ectopseudomonas</taxon>
    </lineage>
</organism>
<dbReference type="CDD" id="cd04876">
    <property type="entry name" value="ACT_RelA-SpoT"/>
    <property type="match status" value="1"/>
</dbReference>
<dbReference type="PROSITE" id="PS51880">
    <property type="entry name" value="TGS"/>
    <property type="match status" value="1"/>
</dbReference>
<dbReference type="EC" id="3.1.7.2" evidence="3"/>
<dbReference type="InterPro" id="IPR003607">
    <property type="entry name" value="HD/PDEase_dom"/>
</dbReference>
<dbReference type="Pfam" id="PF19296">
    <property type="entry name" value="RelA_AH_RIS"/>
    <property type="match status" value="1"/>
</dbReference>
<dbReference type="InterPro" id="IPR002912">
    <property type="entry name" value="ACT_dom"/>
</dbReference>
<dbReference type="Gene3D" id="3.30.460.10">
    <property type="entry name" value="Beta Polymerase, domain 2"/>
    <property type="match status" value="1"/>
</dbReference>
<dbReference type="SMART" id="SM00471">
    <property type="entry name" value="HDc"/>
    <property type="match status" value="1"/>
</dbReference>
<dbReference type="Pfam" id="PF02824">
    <property type="entry name" value="TGS"/>
    <property type="match status" value="1"/>
</dbReference>
<dbReference type="SUPFAM" id="SSF55021">
    <property type="entry name" value="ACT-like"/>
    <property type="match status" value="1"/>
</dbReference>
<comment type="similarity">
    <text evidence="5">Belongs to the relA/spoT family.</text>
</comment>
<dbReference type="Pfam" id="PF13328">
    <property type="entry name" value="HD_4"/>
    <property type="match status" value="1"/>
</dbReference>
<dbReference type="PROSITE" id="PS51831">
    <property type="entry name" value="HD"/>
    <property type="match status" value="1"/>
</dbReference>
<dbReference type="GeneID" id="57604449"/>
<evidence type="ECO:0000256" key="5">
    <source>
        <dbReference type="RuleBase" id="RU003847"/>
    </source>
</evidence>
<evidence type="ECO:0000256" key="1">
    <source>
        <dbReference type="ARBA" id="ARBA00022801"/>
    </source>
</evidence>
<feature type="domain" description="TGS" evidence="8">
    <location>
        <begin position="387"/>
        <end position="448"/>
    </location>
</feature>
<dbReference type="PANTHER" id="PTHR21262">
    <property type="entry name" value="GUANOSINE-3',5'-BIS DIPHOSPHATE 3'-PYROPHOSPHOHYDROLASE"/>
    <property type="match status" value="1"/>
</dbReference>
<protein>
    <recommendedName>
        <fullName evidence="3">guanosine-3',5'-bis(diphosphate) 3'-diphosphatase</fullName>
        <ecNumber evidence="3">3.1.7.2</ecNumber>
    </recommendedName>
</protein>
<dbReference type="InterPro" id="IPR004095">
    <property type="entry name" value="TGS"/>
</dbReference>